<feature type="transmembrane region" description="Helical" evidence="1">
    <location>
        <begin position="20"/>
        <end position="37"/>
    </location>
</feature>
<evidence type="ECO:0000313" key="2">
    <source>
        <dbReference type="EMBL" id="GAA6144912.1"/>
    </source>
</evidence>
<organism evidence="2 3">
    <name type="scientific">Thalassolituus maritimus</name>
    <dbReference type="NCBI Taxonomy" id="484498"/>
    <lineage>
        <taxon>Bacteria</taxon>
        <taxon>Pseudomonadati</taxon>
        <taxon>Pseudomonadota</taxon>
        <taxon>Gammaproteobacteria</taxon>
        <taxon>Oceanospirillales</taxon>
        <taxon>Oceanospirillaceae</taxon>
        <taxon>Thalassolituus</taxon>
    </lineage>
</organism>
<protein>
    <submittedName>
        <fullName evidence="2">Uncharacterized protein</fullName>
    </submittedName>
</protein>
<comment type="caution">
    <text evidence="2">The sequence shown here is derived from an EMBL/GenBank/DDBJ whole genome shotgun (WGS) entry which is preliminary data.</text>
</comment>
<evidence type="ECO:0000256" key="1">
    <source>
        <dbReference type="SAM" id="Phobius"/>
    </source>
</evidence>
<reference evidence="2 3" key="1">
    <citation type="submission" date="2024-04" db="EMBL/GenBank/DDBJ databases">
        <title>Draft genome sequence of Thalassolituus maritimus NBRC 116585.</title>
        <authorList>
            <person name="Miyakawa T."/>
            <person name="Kusuya Y."/>
            <person name="Miura T."/>
        </authorList>
    </citation>
    <scope>NUCLEOTIDE SEQUENCE [LARGE SCALE GENOMIC DNA]</scope>
    <source>
        <strain evidence="2 3">5NW40-0001</strain>
    </source>
</reference>
<accession>A0ABP9ZXN4</accession>
<name>A0ABP9ZXN4_9GAMM</name>
<dbReference type="RefSeq" id="WP_353293848.1">
    <property type="nucleotide sequence ID" value="NZ_BAABWH010000002.1"/>
</dbReference>
<keyword evidence="1" id="KW-0812">Transmembrane</keyword>
<keyword evidence="1" id="KW-1133">Transmembrane helix</keyword>
<feature type="transmembrane region" description="Helical" evidence="1">
    <location>
        <begin position="43"/>
        <end position="62"/>
    </location>
</feature>
<dbReference type="Proteomes" id="UP001481413">
    <property type="component" value="Unassembled WGS sequence"/>
</dbReference>
<proteinExistence type="predicted"/>
<evidence type="ECO:0000313" key="3">
    <source>
        <dbReference type="Proteomes" id="UP001481413"/>
    </source>
</evidence>
<keyword evidence="3" id="KW-1185">Reference proteome</keyword>
<gene>
    <name evidence="2" type="ORF">NBRC116585_10290</name>
</gene>
<sequence>MTTKQQDMPTTRFERVFFRYVAWFPILTLPMLVWELMETGQTGMGLIIGLVHAVLVFRFVSVNNVPGWFKKKGS</sequence>
<keyword evidence="1" id="KW-0472">Membrane</keyword>
<dbReference type="EMBL" id="BAABWH010000002">
    <property type="protein sequence ID" value="GAA6144912.1"/>
    <property type="molecule type" value="Genomic_DNA"/>
</dbReference>